<evidence type="ECO:0000313" key="1">
    <source>
        <dbReference type="EMBL" id="MCD1117569.1"/>
    </source>
</evidence>
<dbReference type="GO" id="GO:0005524">
    <property type="term" value="F:ATP binding"/>
    <property type="evidence" value="ECO:0007669"/>
    <property type="project" value="UniProtKB-KW"/>
</dbReference>
<keyword evidence="1" id="KW-0547">Nucleotide-binding</keyword>
<dbReference type="Gene3D" id="1.25.40.10">
    <property type="entry name" value="Tetratricopeptide repeat domain"/>
    <property type="match status" value="1"/>
</dbReference>
<dbReference type="RefSeq" id="WP_230669549.1">
    <property type="nucleotide sequence ID" value="NZ_JAJNAY010000001.1"/>
</dbReference>
<organism evidence="1 2">
    <name type="scientific">Chryseobacterium turcicum</name>
    <dbReference type="NCBI Taxonomy" id="2898076"/>
    <lineage>
        <taxon>Bacteria</taxon>
        <taxon>Pseudomonadati</taxon>
        <taxon>Bacteroidota</taxon>
        <taxon>Flavobacteriia</taxon>
        <taxon>Flavobacteriales</taxon>
        <taxon>Weeksellaceae</taxon>
        <taxon>Chryseobacterium group</taxon>
        <taxon>Chryseobacterium</taxon>
    </lineage>
</organism>
<dbReference type="InterPro" id="IPR027417">
    <property type="entry name" value="P-loop_NTPase"/>
</dbReference>
<dbReference type="EMBL" id="JAJNAY010000001">
    <property type="protein sequence ID" value="MCD1117569.1"/>
    <property type="molecule type" value="Genomic_DNA"/>
</dbReference>
<keyword evidence="2" id="KW-1185">Reference proteome</keyword>
<evidence type="ECO:0000313" key="2">
    <source>
        <dbReference type="Proteomes" id="UP001108025"/>
    </source>
</evidence>
<dbReference type="SUPFAM" id="SSF48452">
    <property type="entry name" value="TPR-like"/>
    <property type="match status" value="1"/>
</dbReference>
<protein>
    <submittedName>
        <fullName evidence="1">ATP-binding protein</fullName>
    </submittedName>
</protein>
<reference evidence="1" key="1">
    <citation type="submission" date="2021-11" db="EMBL/GenBank/DDBJ databases">
        <title>Description of novel Chryseobacterium species.</title>
        <authorList>
            <person name="Saticioglu I.B."/>
            <person name="Ay H."/>
            <person name="Altun S."/>
            <person name="Duman M."/>
        </authorList>
    </citation>
    <scope>NUCLEOTIDE SEQUENCE</scope>
    <source>
        <strain evidence="1">C-17</strain>
    </source>
</reference>
<dbReference type="SUPFAM" id="SSF52540">
    <property type="entry name" value="P-loop containing nucleoside triphosphate hydrolases"/>
    <property type="match status" value="1"/>
</dbReference>
<sequence>MSAPLISADLLKFIKINRDAIATNRGFYYQYLHVVLKWLDHYVNSIEDDIKTEVDEDITEIGDQLVFTQIKCYSSVFSFKSPEIKKSLFNFFSLYLEHSNSSTPVFFHFITNTKISESEQLLQRWFAEQHNIGEETLQQCGNIVSDILFSQINSKIQKSLAKKAISDDEKKTLESNLSLFQKLLDDQNLICDFVTKIKWDFKEVPTEEAVDKIIVDINNYLNHPVFEKRPKKLLFDVLLSEIYRISQLPDPNKRKVNKGILDGLLKSNDDEMVHYIDLRFAQLFHFRVEVLEKDVSIIREKVDGLIDIQKLHGKKLEELSGKKLIPQLITTIPFINSSMIIGRETLIADLQDLLNDNKHVSVNGNGGMGKSSLLKLYISKYVQDYDHIIWINVETGLVSTLNFHEQLAVNLDLPALNPDEFSGRFGLIINKLNQISGNNLLIVDSYDSTEAEMAELQCITNWKMIIGTRLRLENVKTLTIKKLSFEESKAVYLNFDNATDITDEQFISLFKYVEYNTLVIGLVAKTIKYSFDLSLDIMLDHFEQQSLDDDNLNIDIPNDGGQSFNILKILNQTFSLSRIEPAEAYYLTFFAMLPLEDVQFNDLVDWFGEEYKSESRTNLTNAINRLHAKGLIEREGTQITMHKVLRDSIIYQERTKELPFLNQLNNVWCLLKVLKKGADQDLSFALRFLKFGEAMLNVIDEPYRKTIYQPLLQLENEVLNMYNWLGKDNITNKWTSLFERAENHLESTDPLLGLIANNYGIALAADGHLDQAFEHFEQSVSILSLHKEHLPKLFISICNLCNLFIQQRKMDRFKECFENLEHLRQKHNVYDDFSMSIQCQVLALANYEVLNFPEAITLFKLAINLHKELPDENRNDAFLMHYYIKLGESFYFNGELENAYKACMIALTIFKNLNVKVLGYPHPIFNLMYSVAHTKDDHELMEKIKIMKEEYSD</sequence>
<accession>A0A9Q3YW33</accession>
<comment type="caution">
    <text evidence="1">The sequence shown here is derived from an EMBL/GenBank/DDBJ whole genome shotgun (WGS) entry which is preliminary data.</text>
</comment>
<gene>
    <name evidence="1" type="ORF">LO744_11940</name>
</gene>
<dbReference type="Gene3D" id="3.40.50.300">
    <property type="entry name" value="P-loop containing nucleotide triphosphate hydrolases"/>
    <property type="match status" value="1"/>
</dbReference>
<proteinExistence type="predicted"/>
<keyword evidence="1" id="KW-0067">ATP-binding</keyword>
<dbReference type="Proteomes" id="UP001108025">
    <property type="component" value="Unassembled WGS sequence"/>
</dbReference>
<dbReference type="InterPro" id="IPR011990">
    <property type="entry name" value="TPR-like_helical_dom_sf"/>
</dbReference>
<dbReference type="AlphaFoldDB" id="A0A9Q3YW33"/>
<name>A0A9Q3YW33_9FLAO</name>